<evidence type="ECO:0000313" key="6">
    <source>
        <dbReference type="EMBL" id="KAG0471878.1"/>
    </source>
</evidence>
<feature type="chain" id="PRO_5032356900" description="Glucan endo-1,3-beta-D-glucosidase" evidence="5">
    <location>
        <begin position="24"/>
        <end position="96"/>
    </location>
</feature>
<feature type="signal peptide" evidence="5">
    <location>
        <begin position="1"/>
        <end position="23"/>
    </location>
</feature>
<evidence type="ECO:0000256" key="3">
    <source>
        <dbReference type="ARBA" id="ARBA00023295"/>
    </source>
</evidence>
<dbReference type="EMBL" id="JADCNM010000008">
    <property type="protein sequence ID" value="KAG0471878.1"/>
    <property type="molecule type" value="Genomic_DNA"/>
</dbReference>
<comment type="similarity">
    <text evidence="1 4">Belongs to the glycosyl hydrolase 17 family.</text>
</comment>
<dbReference type="InterPro" id="IPR000490">
    <property type="entry name" value="Glyco_hydro_17"/>
</dbReference>
<accession>A0A835US28</accession>
<organism evidence="6 7">
    <name type="scientific">Vanilla planifolia</name>
    <name type="common">Vanilla</name>
    <dbReference type="NCBI Taxonomy" id="51239"/>
    <lineage>
        <taxon>Eukaryota</taxon>
        <taxon>Viridiplantae</taxon>
        <taxon>Streptophyta</taxon>
        <taxon>Embryophyta</taxon>
        <taxon>Tracheophyta</taxon>
        <taxon>Spermatophyta</taxon>
        <taxon>Magnoliopsida</taxon>
        <taxon>Liliopsida</taxon>
        <taxon>Asparagales</taxon>
        <taxon>Orchidaceae</taxon>
        <taxon>Vanilloideae</taxon>
        <taxon>Vanilleae</taxon>
        <taxon>Vanilla</taxon>
    </lineage>
</organism>
<dbReference type="Gene3D" id="3.20.20.80">
    <property type="entry name" value="Glycosidases"/>
    <property type="match status" value="1"/>
</dbReference>
<evidence type="ECO:0000256" key="5">
    <source>
        <dbReference type="SAM" id="SignalP"/>
    </source>
</evidence>
<dbReference type="OrthoDB" id="941679at2759"/>
<evidence type="ECO:0000313" key="7">
    <source>
        <dbReference type="Proteomes" id="UP000639772"/>
    </source>
</evidence>
<proteinExistence type="inferred from homology"/>
<keyword evidence="2" id="KW-0378">Hydrolase</keyword>
<dbReference type="SUPFAM" id="SSF51445">
    <property type="entry name" value="(Trans)glycosidases"/>
    <property type="match status" value="1"/>
</dbReference>
<dbReference type="GO" id="GO:0005975">
    <property type="term" value="P:carbohydrate metabolic process"/>
    <property type="evidence" value="ECO:0007669"/>
    <property type="project" value="InterPro"/>
</dbReference>
<evidence type="ECO:0000256" key="2">
    <source>
        <dbReference type="ARBA" id="ARBA00022801"/>
    </source>
</evidence>
<dbReference type="Pfam" id="PF00332">
    <property type="entry name" value="Glyco_hydro_17"/>
    <property type="match status" value="1"/>
</dbReference>
<name>A0A835US28_VANPL</name>
<protein>
    <recommendedName>
        <fullName evidence="8">Glucan endo-1,3-beta-D-glucosidase</fullName>
    </recommendedName>
</protein>
<keyword evidence="5" id="KW-0732">Signal</keyword>
<comment type="caution">
    <text evidence="6">The sequence shown here is derived from an EMBL/GenBank/DDBJ whole genome shotgun (WGS) entry which is preliminary data.</text>
</comment>
<evidence type="ECO:0000256" key="4">
    <source>
        <dbReference type="RuleBase" id="RU004335"/>
    </source>
</evidence>
<evidence type="ECO:0000256" key="1">
    <source>
        <dbReference type="ARBA" id="ARBA00008773"/>
    </source>
</evidence>
<gene>
    <name evidence="6" type="ORF">HPP92_016424</name>
</gene>
<reference evidence="6 7" key="1">
    <citation type="journal article" date="2020" name="Nat. Food">
        <title>A phased Vanilla planifolia genome enables genetic improvement of flavour and production.</title>
        <authorList>
            <person name="Hasing T."/>
            <person name="Tang H."/>
            <person name="Brym M."/>
            <person name="Khazi F."/>
            <person name="Huang T."/>
            <person name="Chambers A.H."/>
        </authorList>
    </citation>
    <scope>NUCLEOTIDE SEQUENCE [LARGE SCALE GENOMIC DNA]</scope>
    <source>
        <tissue evidence="6">Leaf</tissue>
    </source>
</reference>
<keyword evidence="3" id="KW-0326">Glycosidase</keyword>
<dbReference type="Proteomes" id="UP000639772">
    <property type="component" value="Unassembled WGS sequence"/>
</dbReference>
<dbReference type="InterPro" id="IPR044965">
    <property type="entry name" value="Glyco_hydro_17_plant"/>
</dbReference>
<sequence>MGALPLCSLLVLLSAVTFPAAESGSVGVNYGRVANNLPPATKVVDLLKSQGITHVKLYDADPSVLRALSNTGIRVVVTLPNEQLSSAAFPPSFALS</sequence>
<dbReference type="AlphaFoldDB" id="A0A835US28"/>
<dbReference type="InterPro" id="IPR017853">
    <property type="entry name" value="GH"/>
</dbReference>
<dbReference type="PANTHER" id="PTHR32227">
    <property type="entry name" value="GLUCAN ENDO-1,3-BETA-GLUCOSIDASE BG1-RELATED-RELATED"/>
    <property type="match status" value="1"/>
</dbReference>
<dbReference type="GO" id="GO:0004553">
    <property type="term" value="F:hydrolase activity, hydrolyzing O-glycosyl compounds"/>
    <property type="evidence" value="ECO:0007669"/>
    <property type="project" value="InterPro"/>
</dbReference>
<evidence type="ECO:0008006" key="8">
    <source>
        <dbReference type="Google" id="ProtNLM"/>
    </source>
</evidence>